<dbReference type="AlphaFoldDB" id="D7KHJ1"/>
<evidence type="ECO:0000313" key="1">
    <source>
        <dbReference type="EMBL" id="EFH67242.1"/>
    </source>
</evidence>
<gene>
    <name evidence="1" type="ORF">ARALYDRAFT_680974</name>
</gene>
<reference evidence="2" key="1">
    <citation type="journal article" date="2011" name="Nat. Genet.">
        <title>The Arabidopsis lyrata genome sequence and the basis of rapid genome size change.</title>
        <authorList>
            <person name="Hu T.T."/>
            <person name="Pattyn P."/>
            <person name="Bakker E.G."/>
            <person name="Cao J."/>
            <person name="Cheng J.-F."/>
            <person name="Clark R.M."/>
            <person name="Fahlgren N."/>
            <person name="Fawcett J.A."/>
            <person name="Grimwood J."/>
            <person name="Gundlach H."/>
            <person name="Haberer G."/>
            <person name="Hollister J.D."/>
            <person name="Ossowski S."/>
            <person name="Ottilar R.P."/>
            <person name="Salamov A.A."/>
            <person name="Schneeberger K."/>
            <person name="Spannagl M."/>
            <person name="Wang X."/>
            <person name="Yang L."/>
            <person name="Nasrallah M.E."/>
            <person name="Bergelson J."/>
            <person name="Carrington J.C."/>
            <person name="Gaut B.S."/>
            <person name="Schmutz J."/>
            <person name="Mayer K.F.X."/>
            <person name="Van de Peer Y."/>
            <person name="Grigoriev I.V."/>
            <person name="Nordborg M."/>
            <person name="Weigel D."/>
            <person name="Guo Y.-L."/>
        </authorList>
    </citation>
    <scope>NUCLEOTIDE SEQUENCE [LARGE SCALE GENOMIC DNA]</scope>
    <source>
        <strain evidence="2">cv. MN47</strain>
    </source>
</reference>
<sequence length="82" mass="9407">MSDNLTANISDHVSKLESIPDLVVLTSFDALVSSRSGYRDHRFWICFSASELESKWILKSKNQNSTTTTISLDREARKWKRS</sequence>
<dbReference type="Proteomes" id="UP000008694">
    <property type="component" value="Unassembled WGS sequence"/>
</dbReference>
<accession>D7KHJ1</accession>
<dbReference type="EMBL" id="GL348713">
    <property type="protein sequence ID" value="EFH67242.1"/>
    <property type="molecule type" value="Genomic_DNA"/>
</dbReference>
<organism evidence="2">
    <name type="scientific">Arabidopsis lyrata subsp. lyrata</name>
    <name type="common">Lyre-leaved rock-cress</name>
    <dbReference type="NCBI Taxonomy" id="81972"/>
    <lineage>
        <taxon>Eukaryota</taxon>
        <taxon>Viridiplantae</taxon>
        <taxon>Streptophyta</taxon>
        <taxon>Embryophyta</taxon>
        <taxon>Tracheophyta</taxon>
        <taxon>Spermatophyta</taxon>
        <taxon>Magnoliopsida</taxon>
        <taxon>eudicotyledons</taxon>
        <taxon>Gunneridae</taxon>
        <taxon>Pentapetalae</taxon>
        <taxon>rosids</taxon>
        <taxon>malvids</taxon>
        <taxon>Brassicales</taxon>
        <taxon>Brassicaceae</taxon>
        <taxon>Camelineae</taxon>
        <taxon>Arabidopsis</taxon>
    </lineage>
</organism>
<protein>
    <submittedName>
        <fullName evidence="1">Predicted protein</fullName>
    </submittedName>
</protein>
<dbReference type="Gramene" id="Al_scaffold_0001_3297">
    <property type="protein sequence ID" value="Al_scaffold_0001_3297"/>
    <property type="gene ID" value="Al_scaffold_0001_3297"/>
</dbReference>
<keyword evidence="2" id="KW-1185">Reference proteome</keyword>
<name>D7KHJ1_ARALL</name>
<evidence type="ECO:0000313" key="2">
    <source>
        <dbReference type="Proteomes" id="UP000008694"/>
    </source>
</evidence>
<dbReference type="HOGENOM" id="CLU_2561384_0_0_1"/>
<proteinExistence type="predicted"/>